<dbReference type="SUPFAM" id="SSF48652">
    <property type="entry name" value="Tetraspanin"/>
    <property type="match status" value="1"/>
</dbReference>
<keyword evidence="3 6" id="KW-0812">Transmembrane</keyword>
<evidence type="ECO:0000256" key="2">
    <source>
        <dbReference type="ARBA" id="ARBA00006840"/>
    </source>
</evidence>
<dbReference type="InterPro" id="IPR008952">
    <property type="entry name" value="Tetraspanin_EC2_sf"/>
</dbReference>
<name>A0AA39H1E2_9BILA</name>
<evidence type="ECO:0000256" key="4">
    <source>
        <dbReference type="ARBA" id="ARBA00022989"/>
    </source>
</evidence>
<dbReference type="InterPro" id="IPR000301">
    <property type="entry name" value="Tetraspanin_animals"/>
</dbReference>
<reference evidence="7" key="1">
    <citation type="submission" date="2023-06" db="EMBL/GenBank/DDBJ databases">
        <title>Genomic analysis of the entomopathogenic nematode Steinernema hermaphroditum.</title>
        <authorList>
            <person name="Schwarz E.M."/>
            <person name="Heppert J.K."/>
            <person name="Baniya A."/>
            <person name="Schwartz H.T."/>
            <person name="Tan C.-H."/>
            <person name="Antoshechkin I."/>
            <person name="Sternberg P.W."/>
            <person name="Goodrich-Blair H."/>
            <person name="Dillman A.R."/>
        </authorList>
    </citation>
    <scope>NUCLEOTIDE SEQUENCE</scope>
    <source>
        <strain evidence="7">PS9179</strain>
        <tissue evidence="7">Whole animal</tissue>
    </source>
</reference>
<feature type="transmembrane region" description="Helical" evidence="6">
    <location>
        <begin position="235"/>
        <end position="257"/>
    </location>
</feature>
<evidence type="ECO:0000256" key="5">
    <source>
        <dbReference type="ARBA" id="ARBA00023136"/>
    </source>
</evidence>
<dbReference type="InterPro" id="IPR018499">
    <property type="entry name" value="Tetraspanin/Peripherin"/>
</dbReference>
<comment type="caution">
    <text evidence="7">The sequence shown here is derived from an EMBL/GenBank/DDBJ whole genome shotgun (WGS) entry which is preliminary data.</text>
</comment>
<dbReference type="Proteomes" id="UP001175271">
    <property type="component" value="Unassembled WGS sequence"/>
</dbReference>
<evidence type="ECO:0000256" key="3">
    <source>
        <dbReference type="ARBA" id="ARBA00022692"/>
    </source>
</evidence>
<dbReference type="PANTHER" id="PTHR19282">
    <property type="entry name" value="TETRASPANIN"/>
    <property type="match status" value="1"/>
</dbReference>
<keyword evidence="5 6" id="KW-0472">Membrane</keyword>
<dbReference type="PANTHER" id="PTHR19282:SF551">
    <property type="entry name" value="RE08073P-RELATED"/>
    <property type="match status" value="1"/>
</dbReference>
<accession>A0AA39H1E2</accession>
<evidence type="ECO:0000313" key="8">
    <source>
        <dbReference type="Proteomes" id="UP001175271"/>
    </source>
</evidence>
<proteinExistence type="inferred from homology"/>
<comment type="similarity">
    <text evidence="2 6">Belongs to the tetraspanin (TM4SF) family.</text>
</comment>
<protein>
    <recommendedName>
        <fullName evidence="6">Tetraspanin</fullName>
    </recommendedName>
</protein>
<feature type="transmembrane region" description="Helical" evidence="6">
    <location>
        <begin position="12"/>
        <end position="34"/>
    </location>
</feature>
<evidence type="ECO:0000256" key="6">
    <source>
        <dbReference type="RuleBase" id="RU361218"/>
    </source>
</evidence>
<keyword evidence="8" id="KW-1185">Reference proteome</keyword>
<dbReference type="PIRSF" id="PIRSF002419">
    <property type="entry name" value="Tetraspanin"/>
    <property type="match status" value="1"/>
</dbReference>
<dbReference type="AlphaFoldDB" id="A0AA39H1E2"/>
<dbReference type="EMBL" id="JAUCMV010000005">
    <property type="protein sequence ID" value="KAK0396538.1"/>
    <property type="molecule type" value="Genomic_DNA"/>
</dbReference>
<gene>
    <name evidence="7" type="ORF">QR680_001757</name>
</gene>
<feature type="transmembrane region" description="Helical" evidence="6">
    <location>
        <begin position="55"/>
        <end position="79"/>
    </location>
</feature>
<evidence type="ECO:0000313" key="7">
    <source>
        <dbReference type="EMBL" id="KAK0396538.1"/>
    </source>
</evidence>
<keyword evidence="4 6" id="KW-1133">Transmembrane helix</keyword>
<dbReference type="GO" id="GO:0005886">
    <property type="term" value="C:plasma membrane"/>
    <property type="evidence" value="ECO:0007669"/>
    <property type="project" value="TreeGrafter"/>
</dbReference>
<dbReference type="Pfam" id="PF00335">
    <property type="entry name" value="Tetraspanin"/>
    <property type="match status" value="1"/>
</dbReference>
<sequence>MATGCLNTLRSLVFTLNLLLWLAGLGLIGVGLWLRFDPIFSSLVFLSDSQENLNLSAYLLIGSGALMALLGFFGCFGAWRRNQLFLTIFFTLLIIVFCMELTCAVAAYSHQDIIRHYVESSMYQTMQHRYSDESEYRHIFDSIQNRFECCGVKSYRDWLYSTWSRNGEQRAELGIGAGNIGKVPMSCCNREGLMAYPSECGVGFDKMELWTYEHFLHLQGCSDALYRVAYQHLNIAICTSVVVGALQLISLFLSMVLCCCLNATATPKTNF</sequence>
<dbReference type="PRINTS" id="PR00259">
    <property type="entry name" value="TMFOUR"/>
</dbReference>
<comment type="subcellular location">
    <subcellularLocation>
        <location evidence="1 6">Membrane</location>
        <topology evidence="1 6">Multi-pass membrane protein</topology>
    </subcellularLocation>
</comment>
<dbReference type="Gene3D" id="1.10.1450.10">
    <property type="entry name" value="Tetraspanin"/>
    <property type="match status" value="1"/>
</dbReference>
<feature type="transmembrane region" description="Helical" evidence="6">
    <location>
        <begin position="85"/>
        <end position="108"/>
    </location>
</feature>
<organism evidence="7 8">
    <name type="scientific">Steinernema hermaphroditum</name>
    <dbReference type="NCBI Taxonomy" id="289476"/>
    <lineage>
        <taxon>Eukaryota</taxon>
        <taxon>Metazoa</taxon>
        <taxon>Ecdysozoa</taxon>
        <taxon>Nematoda</taxon>
        <taxon>Chromadorea</taxon>
        <taxon>Rhabditida</taxon>
        <taxon>Tylenchina</taxon>
        <taxon>Panagrolaimomorpha</taxon>
        <taxon>Strongyloidoidea</taxon>
        <taxon>Steinernematidae</taxon>
        <taxon>Steinernema</taxon>
    </lineage>
</organism>
<evidence type="ECO:0000256" key="1">
    <source>
        <dbReference type="ARBA" id="ARBA00004141"/>
    </source>
</evidence>